<dbReference type="InterPro" id="IPR049142">
    <property type="entry name" value="MS_channel_1st"/>
</dbReference>
<name>A0A5D3WKL5_9BACT</name>
<evidence type="ECO:0000256" key="6">
    <source>
        <dbReference type="ARBA" id="ARBA00023136"/>
    </source>
</evidence>
<dbReference type="AlphaFoldDB" id="A0A5D3WKL5"/>
<dbReference type="GO" id="GO:0008381">
    <property type="term" value="F:mechanosensitive monoatomic ion channel activity"/>
    <property type="evidence" value="ECO:0007669"/>
    <property type="project" value="UniProtKB-ARBA"/>
</dbReference>
<keyword evidence="5 7" id="KW-1133">Transmembrane helix</keyword>
<keyword evidence="6 7" id="KW-0472">Membrane</keyword>
<dbReference type="Gene3D" id="1.10.287.1260">
    <property type="match status" value="1"/>
</dbReference>
<dbReference type="Pfam" id="PF00924">
    <property type="entry name" value="MS_channel_2nd"/>
    <property type="match status" value="1"/>
</dbReference>
<dbReference type="SUPFAM" id="SSF50182">
    <property type="entry name" value="Sm-like ribonucleoproteins"/>
    <property type="match status" value="1"/>
</dbReference>
<feature type="transmembrane region" description="Helical" evidence="7">
    <location>
        <begin position="100"/>
        <end position="125"/>
    </location>
</feature>
<feature type="transmembrane region" description="Helical" evidence="7">
    <location>
        <begin position="171"/>
        <end position="201"/>
    </location>
</feature>
<dbReference type="Pfam" id="PF21082">
    <property type="entry name" value="MS_channel_3rd"/>
    <property type="match status" value="1"/>
</dbReference>
<organism evidence="11 12">
    <name type="scientific">Geothermobacter ehrlichii</name>
    <dbReference type="NCBI Taxonomy" id="213224"/>
    <lineage>
        <taxon>Bacteria</taxon>
        <taxon>Pseudomonadati</taxon>
        <taxon>Thermodesulfobacteriota</taxon>
        <taxon>Desulfuromonadia</taxon>
        <taxon>Desulfuromonadales</taxon>
        <taxon>Geothermobacteraceae</taxon>
        <taxon>Geothermobacter</taxon>
    </lineage>
</organism>
<dbReference type="EMBL" id="VNIB01000004">
    <property type="protein sequence ID" value="TYO98928.1"/>
    <property type="molecule type" value="Genomic_DNA"/>
</dbReference>
<dbReference type="Gene3D" id="3.30.70.100">
    <property type="match status" value="1"/>
</dbReference>
<evidence type="ECO:0000256" key="1">
    <source>
        <dbReference type="ARBA" id="ARBA00004651"/>
    </source>
</evidence>
<dbReference type="SUPFAM" id="SSF82861">
    <property type="entry name" value="Mechanosensitive channel protein MscS (YggB), transmembrane region"/>
    <property type="match status" value="1"/>
</dbReference>
<dbReference type="PANTHER" id="PTHR43634:SF2">
    <property type="entry name" value="LOW CONDUCTANCE MECHANOSENSITIVE CHANNEL YNAI"/>
    <property type="match status" value="1"/>
</dbReference>
<dbReference type="InterPro" id="IPR011014">
    <property type="entry name" value="MscS_channel_TM-2"/>
</dbReference>
<dbReference type="InterPro" id="IPR011066">
    <property type="entry name" value="MscS_channel_C_sf"/>
</dbReference>
<evidence type="ECO:0000259" key="8">
    <source>
        <dbReference type="Pfam" id="PF00924"/>
    </source>
</evidence>
<feature type="transmembrane region" description="Helical" evidence="7">
    <location>
        <begin position="69"/>
        <end position="88"/>
    </location>
</feature>
<evidence type="ECO:0000259" key="9">
    <source>
        <dbReference type="Pfam" id="PF21082"/>
    </source>
</evidence>
<sequence>MLETIRQIFTETFLGIPLSRFAMAMGMLFVGLLAKKLVGQFFIRVLFPLAGRTRGDYDNRALAALRKPAELLVFIGGLALAFELLRLPTEPVNLAFGGEALVRILVTFSIAWALFNLVDVIDLLLRSWSGKTETDLDDQLAPFIRKALRVFIVAMAVLMVIQNLGYSISGLLASLGIGGLAVALAARDTLANVFGSIMILLDRPFRLGDWIKTGDLEGTVEEVGFRSTKIRTFAKTLISVPNSVIANQAINNYSRMPKRRIKLTVGLTYDTGPERMRQAVEGIRELLRTHPAIDQDFWLVNFTDFGPSSLDIMVYCFTRTTVWGEYLDARQDLCLKIMELLEEMGLEIAFPSRTIYLQHKEGDMEPATAEERGR</sequence>
<comment type="similarity">
    <text evidence="2">Belongs to the MscS (TC 1.A.23) family.</text>
</comment>
<evidence type="ECO:0000313" key="12">
    <source>
        <dbReference type="Proteomes" id="UP000324159"/>
    </source>
</evidence>
<proteinExistence type="inferred from homology"/>
<dbReference type="RefSeq" id="WP_148895396.1">
    <property type="nucleotide sequence ID" value="NZ_VNIB01000004.1"/>
</dbReference>
<evidence type="ECO:0000256" key="7">
    <source>
        <dbReference type="SAM" id="Phobius"/>
    </source>
</evidence>
<keyword evidence="12" id="KW-1185">Reference proteome</keyword>
<dbReference type="InterPro" id="IPR049278">
    <property type="entry name" value="MS_channel_C"/>
</dbReference>
<dbReference type="OrthoDB" id="9775207at2"/>
<feature type="domain" description="Mechanosensitive ion channel transmembrane helices 2/3" evidence="10">
    <location>
        <begin position="146"/>
        <end position="186"/>
    </location>
</feature>
<accession>A0A5D3WKL5</accession>
<evidence type="ECO:0000313" key="11">
    <source>
        <dbReference type="EMBL" id="TYO98928.1"/>
    </source>
</evidence>
<dbReference type="SUPFAM" id="SSF82689">
    <property type="entry name" value="Mechanosensitive channel protein MscS (YggB), C-terminal domain"/>
    <property type="match status" value="1"/>
</dbReference>
<evidence type="ECO:0000256" key="3">
    <source>
        <dbReference type="ARBA" id="ARBA00022475"/>
    </source>
</evidence>
<evidence type="ECO:0000259" key="10">
    <source>
        <dbReference type="Pfam" id="PF21088"/>
    </source>
</evidence>
<dbReference type="InterPro" id="IPR045042">
    <property type="entry name" value="YnaI-like"/>
</dbReference>
<reference evidence="11 12" key="1">
    <citation type="submission" date="2019-07" db="EMBL/GenBank/DDBJ databases">
        <title>Genomic Encyclopedia of Type Strains, Phase IV (KMG-IV): sequencing the most valuable type-strain genomes for metagenomic binning, comparative biology and taxonomic classification.</title>
        <authorList>
            <person name="Goeker M."/>
        </authorList>
    </citation>
    <scope>NUCLEOTIDE SEQUENCE [LARGE SCALE GENOMIC DNA]</scope>
    <source>
        <strain evidence="11 12">SS015</strain>
    </source>
</reference>
<dbReference type="InterPro" id="IPR023408">
    <property type="entry name" value="MscS_beta-dom_sf"/>
</dbReference>
<dbReference type="Proteomes" id="UP000324159">
    <property type="component" value="Unassembled WGS sequence"/>
</dbReference>
<dbReference type="InterPro" id="IPR006685">
    <property type="entry name" value="MscS_channel_2nd"/>
</dbReference>
<keyword evidence="3" id="KW-1003">Cell membrane</keyword>
<dbReference type="Gene3D" id="2.30.30.60">
    <property type="match status" value="1"/>
</dbReference>
<protein>
    <submittedName>
        <fullName evidence="11">MscS family membrane protein</fullName>
    </submittedName>
</protein>
<comment type="subcellular location">
    <subcellularLocation>
        <location evidence="1">Cell membrane</location>
        <topology evidence="1">Multi-pass membrane protein</topology>
    </subcellularLocation>
</comment>
<dbReference type="PANTHER" id="PTHR43634">
    <property type="entry name" value="OW CONDUCTANCE MECHANOSENSITIVE CHANNEL"/>
    <property type="match status" value="1"/>
</dbReference>
<feature type="domain" description="Mechanosensitive ion channel MscS C-terminal" evidence="9">
    <location>
        <begin position="261"/>
        <end position="348"/>
    </location>
</feature>
<gene>
    <name evidence="11" type="ORF">EDC39_10452</name>
</gene>
<dbReference type="Pfam" id="PF21088">
    <property type="entry name" value="MS_channel_1st"/>
    <property type="match status" value="1"/>
</dbReference>
<comment type="caution">
    <text evidence="11">The sequence shown here is derived from an EMBL/GenBank/DDBJ whole genome shotgun (WGS) entry which is preliminary data.</text>
</comment>
<dbReference type="InterPro" id="IPR010920">
    <property type="entry name" value="LSM_dom_sf"/>
</dbReference>
<feature type="domain" description="Mechanosensitive ion channel MscS" evidence="8">
    <location>
        <begin position="188"/>
        <end position="255"/>
    </location>
</feature>
<keyword evidence="4 7" id="KW-0812">Transmembrane</keyword>
<evidence type="ECO:0000256" key="4">
    <source>
        <dbReference type="ARBA" id="ARBA00022692"/>
    </source>
</evidence>
<evidence type="ECO:0000256" key="2">
    <source>
        <dbReference type="ARBA" id="ARBA00008017"/>
    </source>
</evidence>
<dbReference type="GO" id="GO:0005886">
    <property type="term" value="C:plasma membrane"/>
    <property type="evidence" value="ECO:0007669"/>
    <property type="project" value="UniProtKB-SubCell"/>
</dbReference>
<evidence type="ECO:0000256" key="5">
    <source>
        <dbReference type="ARBA" id="ARBA00022989"/>
    </source>
</evidence>